<evidence type="ECO:0000256" key="1">
    <source>
        <dbReference type="ARBA" id="ARBA00001942"/>
    </source>
</evidence>
<feature type="binding site" description="axial binding residue" evidence="20">
    <location>
        <position position="56"/>
    </location>
    <ligand>
        <name>heme b</name>
        <dbReference type="ChEBI" id="CHEBI:60344"/>
        <label>1</label>
    </ligand>
    <ligandPart>
        <name>Fe</name>
        <dbReference type="ChEBI" id="CHEBI:18248"/>
    </ligandPart>
</feature>
<dbReference type="GO" id="GO:0009055">
    <property type="term" value="F:electron transfer activity"/>
    <property type="evidence" value="ECO:0007669"/>
    <property type="project" value="TreeGrafter"/>
</dbReference>
<gene>
    <name evidence="23" type="primary">narI_1</name>
    <name evidence="23" type="ORF">Cch01nite_24020</name>
</gene>
<evidence type="ECO:0000256" key="18">
    <source>
        <dbReference type="ARBA" id="ARBA00061480"/>
    </source>
</evidence>
<dbReference type="GO" id="GO:0008940">
    <property type="term" value="F:nitrate reductase activity"/>
    <property type="evidence" value="ECO:0007669"/>
    <property type="project" value="InterPro"/>
</dbReference>
<evidence type="ECO:0000256" key="12">
    <source>
        <dbReference type="ARBA" id="ARBA00023004"/>
    </source>
</evidence>
<name>A0A919P1Q2_9CELL</name>
<keyword evidence="13" id="KW-0534">Nitrate assimilation</keyword>
<dbReference type="NCBIfam" id="TIGR00351">
    <property type="entry name" value="narI"/>
    <property type="match status" value="1"/>
</dbReference>
<sequence>MTTRDVLLWVVVPYVAGAVFVVGHLWRYRYDRFGWTTRSSQVYESRLLRAGSPMFHVGILMVIGGHVVGLLVPRTWLEAVGVTEHAYHLVATWAGTLAAVLTLAGLAILVYRRRTVGPVFLATTRMDKLMYVVLGATLAFGTTATVMFQLLGDAYDYRGSISPWIRGLLTFQPDASLMADVPLAFQLHVLCAMSLFALWPFTRLVHVFSAPLGYLTRPYIVYRTKDDTHLGNRVPRPGWERVERPGSRR</sequence>
<evidence type="ECO:0000256" key="17">
    <source>
        <dbReference type="ARBA" id="ARBA00061196"/>
    </source>
</evidence>
<evidence type="ECO:0000256" key="15">
    <source>
        <dbReference type="ARBA" id="ARBA00056200"/>
    </source>
</evidence>
<comment type="function">
    <text evidence="15">Does not seem to have nitrate reductase activity.</text>
</comment>
<keyword evidence="24" id="KW-1185">Reference proteome</keyword>
<accession>A0A919P1Q2</accession>
<feature type="binding site" description="axial binding residue" evidence="20">
    <location>
        <position position="206"/>
    </location>
    <ligand>
        <name>heme b</name>
        <dbReference type="ChEBI" id="CHEBI:60344"/>
        <label>1</label>
    </ligand>
    <ligandPart>
        <name>Fe</name>
        <dbReference type="ChEBI" id="CHEBI:18248"/>
    </ligandPart>
</feature>
<dbReference type="GO" id="GO:0009325">
    <property type="term" value="C:nitrate reductase complex"/>
    <property type="evidence" value="ECO:0007669"/>
    <property type="project" value="InterPro"/>
</dbReference>
<evidence type="ECO:0000256" key="21">
    <source>
        <dbReference type="SAM" id="Phobius"/>
    </source>
</evidence>
<protein>
    <recommendedName>
        <fullName evidence="19">Nitrate reductase-like protein NarX</fullName>
    </recommendedName>
</protein>
<keyword evidence="11" id="KW-0560">Oxidoreductase</keyword>
<dbReference type="EMBL" id="BONK01000007">
    <property type="protein sequence ID" value="GIG21678.1"/>
    <property type="molecule type" value="Genomic_DNA"/>
</dbReference>
<evidence type="ECO:0000256" key="9">
    <source>
        <dbReference type="ARBA" id="ARBA00022982"/>
    </source>
</evidence>
<evidence type="ECO:0000256" key="10">
    <source>
        <dbReference type="ARBA" id="ARBA00022989"/>
    </source>
</evidence>
<evidence type="ECO:0000259" key="22">
    <source>
        <dbReference type="Pfam" id="PF02665"/>
    </source>
</evidence>
<comment type="similarity">
    <text evidence="18">In the N-terminal section; belongs to the nitrate reductase alpha subunit family.</text>
</comment>
<feature type="binding site" description="axial binding residue" evidence="20">
    <location>
        <position position="66"/>
    </location>
    <ligand>
        <name>heme b</name>
        <dbReference type="ChEBI" id="CHEBI:60344"/>
        <label>2</label>
    </ligand>
    <ligandPart>
        <name>Fe</name>
        <dbReference type="ChEBI" id="CHEBI:18248"/>
    </ligandPart>
</feature>
<dbReference type="GO" id="GO:0042128">
    <property type="term" value="P:nitrate assimilation"/>
    <property type="evidence" value="ECO:0007669"/>
    <property type="project" value="UniProtKB-KW"/>
</dbReference>
<dbReference type="GO" id="GO:0005886">
    <property type="term" value="C:plasma membrane"/>
    <property type="evidence" value="ECO:0007669"/>
    <property type="project" value="UniProtKB-SubCell"/>
</dbReference>
<feature type="transmembrane region" description="Helical" evidence="21">
    <location>
        <begin position="47"/>
        <end position="71"/>
    </location>
</feature>
<keyword evidence="10 21" id="KW-1133">Transmembrane helix</keyword>
<evidence type="ECO:0000256" key="16">
    <source>
        <dbReference type="ARBA" id="ARBA00061095"/>
    </source>
</evidence>
<evidence type="ECO:0000256" key="19">
    <source>
        <dbReference type="ARBA" id="ARBA00071287"/>
    </source>
</evidence>
<evidence type="ECO:0000256" key="13">
    <source>
        <dbReference type="ARBA" id="ARBA00023063"/>
    </source>
</evidence>
<evidence type="ECO:0000256" key="8">
    <source>
        <dbReference type="ARBA" id="ARBA00022723"/>
    </source>
</evidence>
<proteinExistence type="inferred from homology"/>
<comment type="similarity">
    <text evidence="16">In the central section; belongs to the NarJ/NarW family.</text>
</comment>
<keyword evidence="9" id="KW-0249">Electron transport</keyword>
<keyword evidence="7 21" id="KW-0812">Transmembrane</keyword>
<dbReference type="InterPro" id="IPR003816">
    <property type="entry name" value="Nitrate_red_gam"/>
</dbReference>
<comment type="caution">
    <text evidence="23">The sequence shown here is derived from an EMBL/GenBank/DDBJ whole genome shotgun (WGS) entry which is preliminary data.</text>
</comment>
<evidence type="ECO:0000313" key="23">
    <source>
        <dbReference type="EMBL" id="GIG21678.1"/>
    </source>
</evidence>
<keyword evidence="5" id="KW-1003">Cell membrane</keyword>
<keyword evidence="14 21" id="KW-0472">Membrane</keyword>
<evidence type="ECO:0000313" key="24">
    <source>
        <dbReference type="Proteomes" id="UP000632740"/>
    </source>
</evidence>
<comment type="cofactor">
    <cofactor evidence="1">
        <name>Mo-bis(molybdopterin guanine dinucleotide)</name>
        <dbReference type="ChEBI" id="CHEBI:60539"/>
    </cofactor>
</comment>
<feature type="binding site" description="axial binding residue" evidence="20">
    <location>
        <position position="188"/>
    </location>
    <ligand>
        <name>heme b</name>
        <dbReference type="ChEBI" id="CHEBI:60344"/>
        <label>1</label>
    </ligand>
    <ligandPart>
        <name>Fe</name>
        <dbReference type="ChEBI" id="CHEBI:18248"/>
    </ligandPart>
</feature>
<evidence type="ECO:0000256" key="20">
    <source>
        <dbReference type="PIRSR" id="PIRSR603816-1"/>
    </source>
</evidence>
<dbReference type="Pfam" id="PF02665">
    <property type="entry name" value="Nitrate_red_gam"/>
    <property type="match status" value="1"/>
</dbReference>
<dbReference type="Gene3D" id="1.20.950.20">
    <property type="entry name" value="Transmembrane di-heme cytochromes, Chain C"/>
    <property type="match status" value="1"/>
</dbReference>
<dbReference type="AlphaFoldDB" id="A0A919P1Q2"/>
<evidence type="ECO:0000256" key="2">
    <source>
        <dbReference type="ARBA" id="ARBA00001970"/>
    </source>
</evidence>
<evidence type="ECO:0000256" key="7">
    <source>
        <dbReference type="ARBA" id="ARBA00022692"/>
    </source>
</evidence>
<dbReference type="PANTHER" id="PTHR30598:SF3">
    <property type="entry name" value="RESPIRATORY NITRATE REDUCTASE 1 GAMMA CHAIN"/>
    <property type="match status" value="1"/>
</dbReference>
<comment type="cofactor">
    <cofactor evidence="2">
        <name>heme b</name>
        <dbReference type="ChEBI" id="CHEBI:60344"/>
    </cofactor>
</comment>
<evidence type="ECO:0000256" key="3">
    <source>
        <dbReference type="ARBA" id="ARBA00004651"/>
    </source>
</evidence>
<organism evidence="23 24">
    <name type="scientific">Cellulomonas chitinilytica</name>
    <dbReference type="NCBI Taxonomy" id="398759"/>
    <lineage>
        <taxon>Bacteria</taxon>
        <taxon>Bacillati</taxon>
        <taxon>Actinomycetota</taxon>
        <taxon>Actinomycetes</taxon>
        <taxon>Micrococcales</taxon>
        <taxon>Cellulomonadaceae</taxon>
        <taxon>Cellulomonas</taxon>
    </lineage>
</organism>
<feature type="transmembrane region" description="Helical" evidence="21">
    <location>
        <begin position="183"/>
        <end position="201"/>
    </location>
</feature>
<keyword evidence="12 20" id="KW-0408">Iron</keyword>
<feature type="transmembrane region" description="Helical" evidence="21">
    <location>
        <begin position="131"/>
        <end position="151"/>
    </location>
</feature>
<feature type="domain" description="NarG-like" evidence="22">
    <location>
        <begin position="6"/>
        <end position="225"/>
    </location>
</feature>
<keyword evidence="4" id="KW-0813">Transport</keyword>
<dbReference type="RefSeq" id="WP_203754293.1">
    <property type="nucleotide sequence ID" value="NZ_BONK01000007.1"/>
</dbReference>
<evidence type="ECO:0000256" key="6">
    <source>
        <dbReference type="ARBA" id="ARBA00022617"/>
    </source>
</evidence>
<dbReference type="FunFam" id="1.20.950.20:FF:000001">
    <property type="entry name" value="Respiratory nitrate reductase subunit gamma"/>
    <property type="match status" value="1"/>
</dbReference>
<dbReference type="SUPFAM" id="SSF103501">
    <property type="entry name" value="Respiratory nitrate reductase 1 gamma chain"/>
    <property type="match status" value="1"/>
</dbReference>
<dbReference type="InterPro" id="IPR051936">
    <property type="entry name" value="Heme-iron_electron_transfer"/>
</dbReference>
<evidence type="ECO:0000256" key="11">
    <source>
        <dbReference type="ARBA" id="ARBA00023002"/>
    </source>
</evidence>
<feature type="transmembrane region" description="Helical" evidence="21">
    <location>
        <begin position="6"/>
        <end position="26"/>
    </location>
</feature>
<evidence type="ECO:0000256" key="14">
    <source>
        <dbReference type="ARBA" id="ARBA00023136"/>
    </source>
</evidence>
<dbReference type="InterPro" id="IPR036197">
    <property type="entry name" value="NarG-like_sf"/>
</dbReference>
<comment type="subcellular location">
    <subcellularLocation>
        <location evidence="3">Cell membrane</location>
        <topology evidence="3">Multi-pass membrane protein</topology>
    </subcellularLocation>
</comment>
<keyword evidence="8" id="KW-0479">Metal-binding</keyword>
<reference evidence="23" key="1">
    <citation type="submission" date="2021-01" db="EMBL/GenBank/DDBJ databases">
        <title>Whole genome shotgun sequence of Cellulomonas chitinilytica NBRC 110799.</title>
        <authorList>
            <person name="Komaki H."/>
            <person name="Tamura T."/>
        </authorList>
    </citation>
    <scope>NUCLEOTIDE SEQUENCE</scope>
    <source>
        <strain evidence="23">NBRC 110799</strain>
    </source>
</reference>
<dbReference type="GO" id="GO:0019645">
    <property type="term" value="P:anaerobic electron transport chain"/>
    <property type="evidence" value="ECO:0007669"/>
    <property type="project" value="TreeGrafter"/>
</dbReference>
<dbReference type="InterPro" id="IPR023234">
    <property type="entry name" value="NarG-like_domain"/>
</dbReference>
<dbReference type="Proteomes" id="UP000632740">
    <property type="component" value="Unassembled WGS sequence"/>
</dbReference>
<evidence type="ECO:0000256" key="4">
    <source>
        <dbReference type="ARBA" id="ARBA00022448"/>
    </source>
</evidence>
<evidence type="ECO:0000256" key="5">
    <source>
        <dbReference type="ARBA" id="ARBA00022475"/>
    </source>
</evidence>
<dbReference type="GO" id="GO:0020037">
    <property type="term" value="F:heme binding"/>
    <property type="evidence" value="ECO:0007669"/>
    <property type="project" value="TreeGrafter"/>
</dbReference>
<keyword evidence="6 20" id="KW-0349">Heme</keyword>
<comment type="similarity">
    <text evidence="17">In the C-terminal section; belongs to the nitrate reductase gamma subunit family.</text>
</comment>
<feature type="transmembrane region" description="Helical" evidence="21">
    <location>
        <begin position="91"/>
        <end position="111"/>
    </location>
</feature>
<dbReference type="GO" id="GO:0046872">
    <property type="term" value="F:metal ion binding"/>
    <property type="evidence" value="ECO:0007669"/>
    <property type="project" value="UniProtKB-KW"/>
</dbReference>
<dbReference type="PANTHER" id="PTHR30598">
    <property type="entry name" value="NITRATE REDUCTASE PRIVATE CHAPERONE, REDOX ENZYME MATURATION PROTEIN REMP FAMILY"/>
    <property type="match status" value="1"/>
</dbReference>